<dbReference type="InterPro" id="IPR050487">
    <property type="entry name" value="FtsQ_DivIB"/>
</dbReference>
<dbReference type="AlphaFoldDB" id="A0A8H9Y650"/>
<evidence type="ECO:0000256" key="6">
    <source>
        <dbReference type="ARBA" id="ARBA00023136"/>
    </source>
</evidence>
<organism evidence="10 11">
    <name type="scientific">Corynebacterium bovis DSM 20582 = CIP 54.80</name>
    <dbReference type="NCBI Taxonomy" id="927655"/>
    <lineage>
        <taxon>Bacteria</taxon>
        <taxon>Bacillati</taxon>
        <taxon>Actinomycetota</taxon>
        <taxon>Actinomycetes</taxon>
        <taxon>Mycobacteriales</taxon>
        <taxon>Corynebacteriaceae</taxon>
        <taxon>Corynebacterium</taxon>
    </lineage>
</organism>
<dbReference type="Pfam" id="PF08478">
    <property type="entry name" value="POTRA_1"/>
    <property type="match status" value="1"/>
</dbReference>
<dbReference type="InterPro" id="IPR034746">
    <property type="entry name" value="POTRA"/>
</dbReference>
<keyword evidence="6 8" id="KW-0472">Membrane</keyword>
<comment type="caution">
    <text evidence="10">The sequence shown here is derived from an EMBL/GenBank/DDBJ whole genome shotgun (WGS) entry which is preliminary data.</text>
</comment>
<evidence type="ECO:0000256" key="1">
    <source>
        <dbReference type="ARBA" id="ARBA00004370"/>
    </source>
</evidence>
<evidence type="ECO:0000313" key="10">
    <source>
        <dbReference type="EMBL" id="MBB3115053.1"/>
    </source>
</evidence>
<evidence type="ECO:0000256" key="2">
    <source>
        <dbReference type="ARBA" id="ARBA00022475"/>
    </source>
</evidence>
<keyword evidence="3 10" id="KW-0132">Cell division</keyword>
<keyword evidence="7" id="KW-0131">Cell cycle</keyword>
<dbReference type="GO" id="GO:0051301">
    <property type="term" value="P:cell division"/>
    <property type="evidence" value="ECO:0007669"/>
    <property type="project" value="UniProtKB-KW"/>
</dbReference>
<evidence type="ECO:0000256" key="3">
    <source>
        <dbReference type="ARBA" id="ARBA00022618"/>
    </source>
</evidence>
<feature type="transmembrane region" description="Helical" evidence="8">
    <location>
        <begin position="24"/>
        <end position="42"/>
    </location>
</feature>
<comment type="subcellular location">
    <subcellularLocation>
        <location evidence="1">Membrane</location>
    </subcellularLocation>
</comment>
<evidence type="ECO:0000259" key="9">
    <source>
        <dbReference type="PROSITE" id="PS51779"/>
    </source>
</evidence>
<dbReference type="Proteomes" id="UP000612712">
    <property type="component" value="Unassembled WGS sequence"/>
</dbReference>
<dbReference type="InterPro" id="IPR013685">
    <property type="entry name" value="POTRA_FtsQ_type"/>
</dbReference>
<gene>
    <name evidence="10" type="ORF">FHU32_000241</name>
</gene>
<evidence type="ECO:0000256" key="4">
    <source>
        <dbReference type="ARBA" id="ARBA00022692"/>
    </source>
</evidence>
<dbReference type="PANTHER" id="PTHR37820">
    <property type="entry name" value="CELL DIVISION PROTEIN DIVIB"/>
    <property type="match status" value="1"/>
</dbReference>
<feature type="domain" description="POTRA" evidence="9">
    <location>
        <begin position="46"/>
        <end position="114"/>
    </location>
</feature>
<keyword evidence="4 8" id="KW-0812">Transmembrane</keyword>
<dbReference type="RefSeq" id="WP_010267359.1">
    <property type="nucleotide sequence ID" value="NZ_AENJ01000119.1"/>
</dbReference>
<reference evidence="10" key="1">
    <citation type="submission" date="2020-08" db="EMBL/GenBank/DDBJ databases">
        <title>Sequencing the genomes of 1000 actinobacteria strains.</title>
        <authorList>
            <person name="Klenk H.-P."/>
        </authorList>
    </citation>
    <scope>NUCLEOTIDE SEQUENCE</scope>
    <source>
        <strain evidence="10">DSM 20582</strain>
    </source>
</reference>
<sequence>MGTAEPAVPAVPARRPRRRVRRRVVAAVVVVLAVVVAAVLYLSPLLAVRTIEVDGVSHLDPAQVEQSTGVRRGQNMLRVDTGAAARTVATLPWVEKVTVARSWPSTVTVHVTEHTATGFVEDGGEPVVLDADGVPFLRGETPEGVVRMTEVDPRDTKALAAGARAVAALPPEVRSQLERVEVRNAENIRMVFPEGRDVYWGSAERAADKAEATRVVLLREGAHWNVSDPRQPSVR</sequence>
<dbReference type="PANTHER" id="PTHR37820:SF1">
    <property type="entry name" value="CELL DIVISION PROTEIN FTSQ"/>
    <property type="match status" value="1"/>
</dbReference>
<accession>A0A8H9Y650</accession>
<keyword evidence="2" id="KW-1003">Cell membrane</keyword>
<dbReference type="EMBL" id="JACHWT010000001">
    <property type="protein sequence ID" value="MBB3115053.1"/>
    <property type="molecule type" value="Genomic_DNA"/>
</dbReference>
<evidence type="ECO:0000256" key="7">
    <source>
        <dbReference type="ARBA" id="ARBA00023306"/>
    </source>
</evidence>
<keyword evidence="5 8" id="KW-1133">Transmembrane helix</keyword>
<proteinExistence type="predicted"/>
<dbReference type="PROSITE" id="PS51779">
    <property type="entry name" value="POTRA"/>
    <property type="match status" value="1"/>
</dbReference>
<evidence type="ECO:0000256" key="8">
    <source>
        <dbReference type="SAM" id="Phobius"/>
    </source>
</evidence>
<protein>
    <submittedName>
        <fullName evidence="10">Cell division protein FtsQ</fullName>
    </submittedName>
</protein>
<dbReference type="Gene3D" id="3.10.20.310">
    <property type="entry name" value="membrane protein fhac"/>
    <property type="match status" value="1"/>
</dbReference>
<name>A0A8H9Y650_9CORY</name>
<evidence type="ECO:0000313" key="11">
    <source>
        <dbReference type="Proteomes" id="UP000612712"/>
    </source>
</evidence>
<evidence type="ECO:0000256" key="5">
    <source>
        <dbReference type="ARBA" id="ARBA00022989"/>
    </source>
</evidence>
<dbReference type="GO" id="GO:0005886">
    <property type="term" value="C:plasma membrane"/>
    <property type="evidence" value="ECO:0007669"/>
    <property type="project" value="TreeGrafter"/>
</dbReference>